<proteinExistence type="predicted"/>
<keyword evidence="3" id="KW-1185">Reference proteome</keyword>
<feature type="compositionally biased region" description="Polar residues" evidence="1">
    <location>
        <begin position="19"/>
        <end position="35"/>
    </location>
</feature>
<evidence type="ECO:0000313" key="2">
    <source>
        <dbReference type="EMBL" id="MFB9525960.1"/>
    </source>
</evidence>
<dbReference type="Proteomes" id="UP001589646">
    <property type="component" value="Unassembled WGS sequence"/>
</dbReference>
<dbReference type="EMBL" id="JBHMCE010000002">
    <property type="protein sequence ID" value="MFB9525960.1"/>
    <property type="molecule type" value="Genomic_DNA"/>
</dbReference>
<sequence length="88" mass="8752">MIGNTGARSARRPSAPASLSTFSLPLKGSESTSTAPLDGGWSVVRLRGVQLGLEFLTFHLTAVTGDVVGGAGISGGHAGFAGPGDVRS</sequence>
<feature type="region of interest" description="Disordered" evidence="1">
    <location>
        <begin position="1"/>
        <end position="38"/>
    </location>
</feature>
<gene>
    <name evidence="2" type="ORF">ACFFRN_04950</name>
</gene>
<name>A0ABV5PRZ1_9ACTN</name>
<accession>A0ABV5PRZ1</accession>
<evidence type="ECO:0000256" key="1">
    <source>
        <dbReference type="SAM" id="MobiDB-lite"/>
    </source>
</evidence>
<protein>
    <submittedName>
        <fullName evidence="2">Uncharacterized protein</fullName>
    </submittedName>
</protein>
<dbReference type="RefSeq" id="WP_346122663.1">
    <property type="nucleotide sequence ID" value="NZ_BAAAXC010000014.1"/>
</dbReference>
<reference evidence="2 3" key="1">
    <citation type="submission" date="2024-09" db="EMBL/GenBank/DDBJ databases">
        <authorList>
            <person name="Sun Q."/>
            <person name="Mori K."/>
        </authorList>
    </citation>
    <scope>NUCLEOTIDE SEQUENCE [LARGE SCALE GENOMIC DNA]</scope>
    <source>
        <strain evidence="2 3">JCM 3323</strain>
    </source>
</reference>
<evidence type="ECO:0000313" key="3">
    <source>
        <dbReference type="Proteomes" id="UP001589646"/>
    </source>
</evidence>
<organism evidence="2 3">
    <name type="scientific">Nonomuraea roseola</name>
    <dbReference type="NCBI Taxonomy" id="46179"/>
    <lineage>
        <taxon>Bacteria</taxon>
        <taxon>Bacillati</taxon>
        <taxon>Actinomycetota</taxon>
        <taxon>Actinomycetes</taxon>
        <taxon>Streptosporangiales</taxon>
        <taxon>Streptosporangiaceae</taxon>
        <taxon>Nonomuraea</taxon>
    </lineage>
</organism>
<comment type="caution">
    <text evidence="2">The sequence shown here is derived from an EMBL/GenBank/DDBJ whole genome shotgun (WGS) entry which is preliminary data.</text>
</comment>